<reference evidence="2 3" key="1">
    <citation type="submission" date="2016-10" db="EMBL/GenBank/DDBJ databases">
        <authorList>
            <person name="de Groot N.N."/>
        </authorList>
    </citation>
    <scope>NUCLEOTIDE SEQUENCE [LARGE SCALE GENOMIC DNA]</scope>
    <source>
        <strain evidence="3">L7-484,KACC 16230,DSM 25025</strain>
    </source>
</reference>
<name>A0A1H0F540_9HYPH</name>
<evidence type="ECO:0000313" key="3">
    <source>
        <dbReference type="Proteomes" id="UP000198793"/>
    </source>
</evidence>
<dbReference type="PANTHER" id="PTHR43218">
    <property type="entry name" value="PHOSPHORIBOSYLTRANSFERASE-RELATED"/>
    <property type="match status" value="1"/>
</dbReference>
<dbReference type="SUPFAM" id="SSF53271">
    <property type="entry name" value="PRTase-like"/>
    <property type="match status" value="1"/>
</dbReference>
<dbReference type="PANTHER" id="PTHR43218:SF1">
    <property type="entry name" value="PHOSPHORIBOSYLTRANSFERASE"/>
    <property type="match status" value="1"/>
</dbReference>
<proteinExistence type="predicted"/>
<dbReference type="InterPro" id="IPR000836">
    <property type="entry name" value="PRTase_dom"/>
</dbReference>
<feature type="domain" description="Phosphoribosyltransferase" evidence="1">
    <location>
        <begin position="94"/>
        <end position="222"/>
    </location>
</feature>
<dbReference type="STRING" id="1166073.SAMN05192530_102362"/>
<dbReference type="AlphaFoldDB" id="A0A1H0F540"/>
<evidence type="ECO:0000259" key="1">
    <source>
        <dbReference type="Pfam" id="PF00156"/>
    </source>
</evidence>
<dbReference type="CDD" id="cd06223">
    <property type="entry name" value="PRTases_typeI"/>
    <property type="match status" value="1"/>
</dbReference>
<dbReference type="InterPro" id="IPR029057">
    <property type="entry name" value="PRTase-like"/>
</dbReference>
<organism evidence="2 3">
    <name type="scientific">Aureimonas jatrophae</name>
    <dbReference type="NCBI Taxonomy" id="1166073"/>
    <lineage>
        <taxon>Bacteria</taxon>
        <taxon>Pseudomonadati</taxon>
        <taxon>Pseudomonadota</taxon>
        <taxon>Alphaproteobacteria</taxon>
        <taxon>Hyphomicrobiales</taxon>
        <taxon>Aurantimonadaceae</taxon>
        <taxon>Aureimonas</taxon>
    </lineage>
</organism>
<accession>A0A1H0F540</accession>
<keyword evidence="3" id="KW-1185">Reference proteome</keyword>
<dbReference type="Pfam" id="PF00156">
    <property type="entry name" value="Pribosyltran"/>
    <property type="match status" value="1"/>
</dbReference>
<sequence>MTGSFRACSLIPCSRSPAGEQALSAPPSIPDPHEFWQELHPPGTFEAAPSSGHRGAYPASLPDGRQILLPIRVLPGDGSRAVASLIVNQASFAVEDALADAVADLARPLAPEVVVGVPTLGLPLANGVARRLGHARMVALGTSRKFWYDEKLSQPLRSITSPGAGKTLYLDPRMLPLIEGRRVLLIDDVLSTGASIGSALRLLEAAGCRPVAVGAAMLQGELWRDVLESVAPGLRVVAALRSPRLARRTDGRYEPAA</sequence>
<keyword evidence="2" id="KW-0328">Glycosyltransferase</keyword>
<dbReference type="OrthoDB" id="7060065at2"/>
<dbReference type="EMBL" id="FNIT01000002">
    <property type="protein sequence ID" value="SDN89767.1"/>
    <property type="molecule type" value="Genomic_DNA"/>
</dbReference>
<dbReference type="NCBIfam" id="NF004689">
    <property type="entry name" value="PRK06031.1"/>
    <property type="match status" value="1"/>
</dbReference>
<dbReference type="Proteomes" id="UP000198793">
    <property type="component" value="Unassembled WGS sequence"/>
</dbReference>
<dbReference type="Gene3D" id="3.40.50.2020">
    <property type="match status" value="1"/>
</dbReference>
<gene>
    <name evidence="2" type="ORF">SAMN05192530_102362</name>
</gene>
<protein>
    <submittedName>
        <fullName evidence="2">Adenine/guanine phosphoribosyltransferase</fullName>
    </submittedName>
</protein>
<keyword evidence="2" id="KW-0808">Transferase</keyword>
<dbReference type="GO" id="GO:0016757">
    <property type="term" value="F:glycosyltransferase activity"/>
    <property type="evidence" value="ECO:0007669"/>
    <property type="project" value="UniProtKB-KW"/>
</dbReference>
<evidence type="ECO:0000313" key="2">
    <source>
        <dbReference type="EMBL" id="SDN89767.1"/>
    </source>
</evidence>